<dbReference type="NCBIfam" id="TIGR01700">
    <property type="entry name" value="PNPH"/>
    <property type="match status" value="1"/>
</dbReference>
<evidence type="ECO:0000256" key="1">
    <source>
        <dbReference type="ARBA" id="ARBA00005058"/>
    </source>
</evidence>
<dbReference type="GO" id="GO:0005737">
    <property type="term" value="C:cytoplasm"/>
    <property type="evidence" value="ECO:0007669"/>
    <property type="project" value="TreeGrafter"/>
</dbReference>
<evidence type="ECO:0000256" key="2">
    <source>
        <dbReference type="ARBA" id="ARBA00006751"/>
    </source>
</evidence>
<protein>
    <recommendedName>
        <fullName evidence="4">Purine nucleoside phosphorylase</fullName>
        <ecNumber evidence="3">2.4.2.1</ecNumber>
    </recommendedName>
    <alternativeName>
        <fullName evidence="12">Inosine phosphorylase</fullName>
    </alternativeName>
    <alternativeName>
        <fullName evidence="11">Inosine-guanosine phosphorylase</fullName>
    </alternativeName>
</protein>
<reference evidence="14" key="1">
    <citation type="submission" date="2015-11" db="EMBL/GenBank/DDBJ databases">
        <title>De novo transcriptome assembly of four potential Pierce s Disease insect vectors from Arizona vineyards.</title>
        <authorList>
            <person name="Tassone E.E."/>
        </authorList>
    </citation>
    <scope>NUCLEOTIDE SEQUENCE</scope>
</reference>
<evidence type="ECO:0000256" key="9">
    <source>
        <dbReference type="ARBA" id="ARBA00023950"/>
    </source>
</evidence>
<feature type="domain" description="Nucleoside phosphorylase" evidence="13">
    <location>
        <begin position="77"/>
        <end position="330"/>
    </location>
</feature>
<evidence type="ECO:0000256" key="11">
    <source>
        <dbReference type="ARBA" id="ARBA00031036"/>
    </source>
</evidence>
<evidence type="ECO:0000256" key="12">
    <source>
        <dbReference type="ARBA" id="ARBA00033072"/>
    </source>
</evidence>
<evidence type="ECO:0000259" key="13">
    <source>
        <dbReference type="Pfam" id="PF01048"/>
    </source>
</evidence>
<keyword evidence="6" id="KW-0808">Transferase</keyword>
<dbReference type="CDD" id="cd09009">
    <property type="entry name" value="PNP-EcPNPII_like"/>
    <property type="match status" value="1"/>
</dbReference>
<dbReference type="Gene3D" id="3.40.50.1580">
    <property type="entry name" value="Nucleoside phosphorylase domain"/>
    <property type="match status" value="1"/>
</dbReference>
<dbReference type="NCBIfam" id="TIGR01697">
    <property type="entry name" value="PNPH-PUNA-XAPA"/>
    <property type="match status" value="1"/>
</dbReference>
<evidence type="ECO:0000256" key="3">
    <source>
        <dbReference type="ARBA" id="ARBA00011886"/>
    </source>
</evidence>
<dbReference type="NCBIfam" id="NF006054">
    <property type="entry name" value="PRK08202.1"/>
    <property type="match status" value="1"/>
</dbReference>
<dbReference type="AlphaFoldDB" id="A0A1B6FLG7"/>
<dbReference type="FunFam" id="3.40.50.1580:FF:000004">
    <property type="entry name" value="Purine nucleoside phosphorylase"/>
    <property type="match status" value="1"/>
</dbReference>
<dbReference type="EC" id="2.4.2.1" evidence="3"/>
<proteinExistence type="inferred from homology"/>
<dbReference type="Pfam" id="PF01048">
    <property type="entry name" value="PNP_UDP_1"/>
    <property type="match status" value="1"/>
</dbReference>
<evidence type="ECO:0000256" key="8">
    <source>
        <dbReference type="ARBA" id="ARBA00023929"/>
    </source>
</evidence>
<evidence type="ECO:0000256" key="5">
    <source>
        <dbReference type="ARBA" id="ARBA00022676"/>
    </source>
</evidence>
<sequence>WQCAVVQAGTMKETPNQEQTAVIANSHKPVLTPLHRNFGTTITADLASVSNHENFYTYELVESIAKFLLERVSVRPTIGIICGSGMGPLADMLSDKVSFPYEAIPHFPTSTVPGHAGRLVFGKLNGVPLMCMQGRFHYYEGYPLWKCSMPVRVMKLVGVTHLIITNAAGGLNPDYEPGDIMIMKDHINLLGFAGNNPLQGVNDERFGPRFVAMNRAYDAGLRAVAWEVAKDLNMADITREGVYAVVGGPNFETIAELRMLRTCGADAVGMSTVAEVITAYHCGMAVFAFSLVTNKCIMDYDSLEETNHTEVIEVGKVREPLLKKFVARLISHFSELQKPVK</sequence>
<feature type="non-terminal residue" evidence="14">
    <location>
        <position position="1"/>
    </location>
</feature>
<name>A0A1B6FLG7_9HEMI</name>
<gene>
    <name evidence="14" type="ORF">g.36280</name>
</gene>
<comment type="pathway">
    <text evidence="1">Purine metabolism; purine nucleoside salvage.</text>
</comment>
<keyword evidence="5" id="KW-0328">Glycosyltransferase</keyword>
<dbReference type="PANTHER" id="PTHR11904">
    <property type="entry name" value="METHYLTHIOADENOSINE/PURINE NUCLEOSIDE PHOSPHORYLASE"/>
    <property type="match status" value="1"/>
</dbReference>
<comment type="catalytic activity">
    <reaction evidence="9">
        <text>2'-deoxyinosine + phosphate = 2-deoxy-alpha-D-ribose 1-phosphate + hypoxanthine</text>
        <dbReference type="Rhea" id="RHEA:27750"/>
        <dbReference type="ChEBI" id="CHEBI:17368"/>
        <dbReference type="ChEBI" id="CHEBI:28997"/>
        <dbReference type="ChEBI" id="CHEBI:43474"/>
        <dbReference type="ChEBI" id="CHEBI:57259"/>
        <dbReference type="EC" id="2.4.2.1"/>
    </reaction>
</comment>
<dbReference type="InterPro" id="IPR000845">
    <property type="entry name" value="Nucleoside_phosphorylase_d"/>
</dbReference>
<evidence type="ECO:0000256" key="6">
    <source>
        <dbReference type="ARBA" id="ARBA00022679"/>
    </source>
</evidence>
<comment type="catalytic activity">
    <reaction evidence="10">
        <text>guanosine + phosphate = alpha-D-ribose 1-phosphate + guanine</text>
        <dbReference type="Rhea" id="RHEA:13233"/>
        <dbReference type="ChEBI" id="CHEBI:16235"/>
        <dbReference type="ChEBI" id="CHEBI:16750"/>
        <dbReference type="ChEBI" id="CHEBI:43474"/>
        <dbReference type="ChEBI" id="CHEBI:57720"/>
        <dbReference type="EC" id="2.4.2.1"/>
    </reaction>
</comment>
<dbReference type="EMBL" id="GECZ01018750">
    <property type="protein sequence ID" value="JAS51019.1"/>
    <property type="molecule type" value="Transcribed_RNA"/>
</dbReference>
<comment type="similarity">
    <text evidence="2">Belongs to the PNP/MTAP phosphorylase family.</text>
</comment>
<evidence type="ECO:0000256" key="4">
    <source>
        <dbReference type="ARBA" id="ARBA00013834"/>
    </source>
</evidence>
<dbReference type="InterPro" id="IPR011270">
    <property type="entry name" value="Pur_Nuc_Pase_Ino/Guo-sp"/>
</dbReference>
<dbReference type="GO" id="GO:0009116">
    <property type="term" value="P:nucleoside metabolic process"/>
    <property type="evidence" value="ECO:0007669"/>
    <property type="project" value="InterPro"/>
</dbReference>
<evidence type="ECO:0000256" key="7">
    <source>
        <dbReference type="ARBA" id="ARBA00023918"/>
    </source>
</evidence>
<dbReference type="UniPathway" id="UPA00606"/>
<dbReference type="InterPro" id="IPR011268">
    <property type="entry name" value="Purine_phosphorylase"/>
</dbReference>
<evidence type="ECO:0000256" key="10">
    <source>
        <dbReference type="ARBA" id="ARBA00023970"/>
    </source>
</evidence>
<dbReference type="SUPFAM" id="SSF53167">
    <property type="entry name" value="Purine and uridine phosphorylases"/>
    <property type="match status" value="1"/>
</dbReference>
<dbReference type="InterPro" id="IPR035994">
    <property type="entry name" value="Nucleoside_phosphorylase_sf"/>
</dbReference>
<comment type="catalytic activity">
    <reaction evidence="7">
        <text>inosine + phosphate = alpha-D-ribose 1-phosphate + hypoxanthine</text>
        <dbReference type="Rhea" id="RHEA:27646"/>
        <dbReference type="ChEBI" id="CHEBI:17368"/>
        <dbReference type="ChEBI" id="CHEBI:17596"/>
        <dbReference type="ChEBI" id="CHEBI:43474"/>
        <dbReference type="ChEBI" id="CHEBI:57720"/>
        <dbReference type="EC" id="2.4.2.1"/>
    </reaction>
</comment>
<evidence type="ECO:0000313" key="14">
    <source>
        <dbReference type="EMBL" id="JAS51019.1"/>
    </source>
</evidence>
<dbReference type="PANTHER" id="PTHR11904:SF9">
    <property type="entry name" value="PURINE NUCLEOSIDE PHOSPHORYLASE-RELATED"/>
    <property type="match status" value="1"/>
</dbReference>
<comment type="catalytic activity">
    <reaction evidence="8">
        <text>2'-deoxyguanosine + phosphate = 2-deoxy-alpha-D-ribose 1-phosphate + guanine</text>
        <dbReference type="Rhea" id="RHEA:27738"/>
        <dbReference type="ChEBI" id="CHEBI:16235"/>
        <dbReference type="ChEBI" id="CHEBI:17172"/>
        <dbReference type="ChEBI" id="CHEBI:43474"/>
        <dbReference type="ChEBI" id="CHEBI:57259"/>
        <dbReference type="EC" id="2.4.2.1"/>
    </reaction>
</comment>
<accession>A0A1B6FLG7</accession>
<organism evidence="14">
    <name type="scientific">Cuerna arida</name>
    <dbReference type="NCBI Taxonomy" id="1464854"/>
    <lineage>
        <taxon>Eukaryota</taxon>
        <taxon>Metazoa</taxon>
        <taxon>Ecdysozoa</taxon>
        <taxon>Arthropoda</taxon>
        <taxon>Hexapoda</taxon>
        <taxon>Insecta</taxon>
        <taxon>Pterygota</taxon>
        <taxon>Neoptera</taxon>
        <taxon>Paraneoptera</taxon>
        <taxon>Hemiptera</taxon>
        <taxon>Auchenorrhyncha</taxon>
        <taxon>Membracoidea</taxon>
        <taxon>Cicadellidae</taxon>
        <taxon>Cicadellinae</taxon>
        <taxon>Proconiini</taxon>
        <taxon>Cuerna</taxon>
    </lineage>
</organism>
<dbReference type="GO" id="GO:0004731">
    <property type="term" value="F:purine-nucleoside phosphorylase activity"/>
    <property type="evidence" value="ECO:0007669"/>
    <property type="project" value="UniProtKB-EC"/>
</dbReference>